<dbReference type="Gene3D" id="2.60.120.430">
    <property type="entry name" value="Galactose-binding lectin"/>
    <property type="match status" value="1"/>
</dbReference>
<evidence type="ECO:0000259" key="3">
    <source>
        <dbReference type="Pfam" id="PF02278"/>
    </source>
</evidence>
<dbReference type="InterPro" id="IPR015176">
    <property type="entry name" value="Lyase_N"/>
</dbReference>
<dbReference type="RefSeq" id="WP_377566592.1">
    <property type="nucleotide sequence ID" value="NZ_JBHTJZ010000033.1"/>
</dbReference>
<evidence type="ECO:0000256" key="2">
    <source>
        <dbReference type="ARBA" id="ARBA00023239"/>
    </source>
</evidence>
<accession>A0ABW3HUM2</accession>
<dbReference type="InterPro" id="IPR011071">
    <property type="entry name" value="Lyase_8-like_C"/>
</dbReference>
<keyword evidence="2 6" id="KW-0456">Lyase</keyword>
<dbReference type="InterPro" id="IPR008929">
    <property type="entry name" value="Chondroitin_lyas"/>
</dbReference>
<evidence type="ECO:0000313" key="6">
    <source>
        <dbReference type="EMBL" id="MFD0961233.1"/>
    </source>
</evidence>
<sequence length="1017" mass="114759">MDIIDQNGYIFSFENDVPEQISASLGSRLSVSCRHYRDGAQSLRWDYRPGDRLTVRALIGYRPYVSNNRNQAISTFGLWIYSEQPKSGQLRFVFGRGEREDCAFSCGLQFHGWRTARVAYARDMEGVPAEDMDTLTIIAPEEEEGTLYFDQLISCASVDPRHHTRDEQVPFVNRGADEAANSHWLALLRMDQALRSRLAEETAQLGGSSVSAEEREGLRLMERRWDDWLMEQHRAKSYSLEQLEAFYLALRIKRQDDRVVGRTIDVVHIKGFYPASQSERLLSLNDAADLRKVTDFLLELAVACRQSNDAAQKTQLEHWFIDTIVHLEDQGWAWGSSQGTAHHLGYNMTGLYPAAYLMRKVLREAGQLDRTQRMLSWYSGLGRICLPDEETEGNADVFNTTLTGMMCALLLIDKRDEAVVLMQRMKRWLDQCCLPARGLRAMFKPDGAAYHHVNHYPAYALGGLRGLTPVVRLLAGTPFCLSIAAYETIRKSLLAMRFYSNKREWLLSISGRHPTGKWTLEPEVYGDMAMAALPNDSSDIDSEMAAAYLRLLQPGEETETSRYLRARGAEAESDPSGHWTMNYACAAYHRRDNWLVGVRGFSRYIWGNETYLNCNLYGRYIAYGHLQILGGGDPVNHRDSGFVPEGWNWNRWPGTTAKHLPYEELRADVRNVDRFSGFEEMTLSDESFAGGTSLDGADGVFAMKLHEHGKYDGSHRARKSYFFFDRLIVALGSDIENNDRAHETETTLFQQALKRQDVPTVVGGEGAVTAFPMQTMSRTGDVRWLMDQSGNGYYVPAGQTIGLLRARQTSPHQKDDSPTVGDFATAWLCHGAAPSGGRYEYAVVVQSDPAEMSRMAEAMRSEADAAYRVLRHDREAHVVTECSGGTTGYVLFESTDNLGAGLLLGADTPCIIMLRECDGSKLKLSVTDPDLRLYEGVEQDQLDEDGRQREVSLYSREWVHHDGAVHELQLYLQGIWLLERDDGRIRLEHAAAENATKVYVSCKDAIPVETLLRRSDA</sequence>
<dbReference type="InterPro" id="IPR015177">
    <property type="entry name" value="Lyase_catalyt"/>
</dbReference>
<dbReference type="InterPro" id="IPR039174">
    <property type="entry name" value="Chondroitin_ABC_lyase"/>
</dbReference>
<dbReference type="Gene3D" id="2.70.98.10">
    <property type="match status" value="1"/>
</dbReference>
<dbReference type="GO" id="GO:0016829">
    <property type="term" value="F:lyase activity"/>
    <property type="evidence" value="ECO:0007669"/>
    <property type="project" value="UniProtKB-KW"/>
</dbReference>
<dbReference type="SUPFAM" id="SSF48230">
    <property type="entry name" value="Chondroitin AC/alginate lyase"/>
    <property type="match status" value="1"/>
</dbReference>
<dbReference type="InterPro" id="IPR024200">
    <property type="entry name" value="Chondroitinase_ABC_I"/>
</dbReference>
<dbReference type="Pfam" id="PF09092">
    <property type="entry name" value="Lyase_N"/>
    <property type="match status" value="1"/>
</dbReference>
<dbReference type="Gene3D" id="2.60.220.10">
    <property type="entry name" value="Polysaccharide lyase family 8-like, C-terminal"/>
    <property type="match status" value="1"/>
</dbReference>
<evidence type="ECO:0000259" key="4">
    <source>
        <dbReference type="Pfam" id="PF09092"/>
    </source>
</evidence>
<gene>
    <name evidence="6" type="ORF">ACFQ2I_17935</name>
</gene>
<dbReference type="EMBL" id="JBHTJZ010000033">
    <property type="protein sequence ID" value="MFD0961233.1"/>
    <property type="molecule type" value="Genomic_DNA"/>
</dbReference>
<feature type="domain" description="Polysaccharide lyase family 8 central" evidence="3">
    <location>
        <begin position="587"/>
        <end position="845"/>
    </location>
</feature>
<evidence type="ECO:0000313" key="7">
    <source>
        <dbReference type="Proteomes" id="UP001596989"/>
    </source>
</evidence>
<feature type="domain" description="Lyase catalytic" evidence="5">
    <location>
        <begin position="209"/>
        <end position="553"/>
    </location>
</feature>
<evidence type="ECO:0000256" key="1">
    <source>
        <dbReference type="ARBA" id="ARBA00006699"/>
    </source>
</evidence>
<dbReference type="InterPro" id="IPR003159">
    <property type="entry name" value="Lyase_8_central_dom"/>
</dbReference>
<reference evidence="7" key="1">
    <citation type="journal article" date="2019" name="Int. J. Syst. Evol. Microbiol.">
        <title>The Global Catalogue of Microorganisms (GCM) 10K type strain sequencing project: providing services to taxonomists for standard genome sequencing and annotation.</title>
        <authorList>
            <consortium name="The Broad Institute Genomics Platform"/>
            <consortium name="The Broad Institute Genome Sequencing Center for Infectious Disease"/>
            <person name="Wu L."/>
            <person name="Ma J."/>
        </authorList>
    </citation>
    <scope>NUCLEOTIDE SEQUENCE [LARGE SCALE GENOMIC DNA]</scope>
    <source>
        <strain evidence="7">CCUG 59129</strain>
    </source>
</reference>
<comment type="similarity">
    <text evidence="1">Belongs to the polysaccharide lyase 8 family.</text>
</comment>
<dbReference type="InterPro" id="IPR011013">
    <property type="entry name" value="Gal_mutarotase_sf_dom"/>
</dbReference>
<name>A0ABW3HUM2_9BACL</name>
<organism evidence="6 7">
    <name type="scientific">Paenibacillus chungangensis</name>
    <dbReference type="NCBI Taxonomy" id="696535"/>
    <lineage>
        <taxon>Bacteria</taxon>
        <taxon>Bacillati</taxon>
        <taxon>Bacillota</taxon>
        <taxon>Bacilli</taxon>
        <taxon>Bacillales</taxon>
        <taxon>Paenibacillaceae</taxon>
        <taxon>Paenibacillus</taxon>
    </lineage>
</organism>
<dbReference type="SUPFAM" id="SSF49863">
    <property type="entry name" value="Hyaluronate lyase-like, C-terminal domain"/>
    <property type="match status" value="1"/>
</dbReference>
<proteinExistence type="inferred from homology"/>
<dbReference type="InterPro" id="IPR008979">
    <property type="entry name" value="Galactose-bd-like_sf"/>
</dbReference>
<dbReference type="Proteomes" id="UP001596989">
    <property type="component" value="Unassembled WGS sequence"/>
</dbReference>
<comment type="caution">
    <text evidence="6">The sequence shown here is derived from an EMBL/GenBank/DDBJ whole genome shotgun (WGS) entry which is preliminary data.</text>
</comment>
<protein>
    <submittedName>
        <fullName evidence="6">Chondroitinase family polysaccharide lyase</fullName>
    </submittedName>
</protein>
<dbReference type="SUPFAM" id="SSF74650">
    <property type="entry name" value="Galactose mutarotase-like"/>
    <property type="match status" value="1"/>
</dbReference>
<feature type="domain" description="Lyase N-terminal" evidence="4">
    <location>
        <begin position="10"/>
        <end position="171"/>
    </location>
</feature>
<dbReference type="Pfam" id="PF09093">
    <property type="entry name" value="Lyase_catalyt"/>
    <property type="match status" value="1"/>
</dbReference>
<dbReference type="PIRSF" id="PIRSF034515">
    <property type="entry name" value="Chondroitinase"/>
    <property type="match status" value="1"/>
</dbReference>
<dbReference type="Pfam" id="PF02278">
    <property type="entry name" value="Lyase_8"/>
    <property type="match status" value="1"/>
</dbReference>
<dbReference type="SUPFAM" id="SSF49785">
    <property type="entry name" value="Galactose-binding domain-like"/>
    <property type="match status" value="1"/>
</dbReference>
<dbReference type="InterPro" id="IPR014718">
    <property type="entry name" value="GH-type_carb-bd"/>
</dbReference>
<dbReference type="Gene3D" id="1.50.10.100">
    <property type="entry name" value="Chondroitin AC/alginate lyase"/>
    <property type="match status" value="1"/>
</dbReference>
<dbReference type="PANTHER" id="PTHR37322">
    <property type="match status" value="1"/>
</dbReference>
<dbReference type="PANTHER" id="PTHR37322:SF3">
    <property type="entry name" value="CHONDROITIN SULFATE ABC EXOLYASE"/>
    <property type="match status" value="1"/>
</dbReference>
<keyword evidence="7" id="KW-1185">Reference proteome</keyword>
<evidence type="ECO:0000259" key="5">
    <source>
        <dbReference type="Pfam" id="PF09093"/>
    </source>
</evidence>